<dbReference type="PANTHER" id="PTHR33452:SF1">
    <property type="entry name" value="INNER MEMBRANE PROTEIN YPHA-RELATED"/>
    <property type="match status" value="1"/>
</dbReference>
<dbReference type="InterPro" id="IPR051907">
    <property type="entry name" value="DoxX-like_oxidoreductase"/>
</dbReference>
<comment type="similarity">
    <text evidence="2">Belongs to the DoxX family.</text>
</comment>
<evidence type="ECO:0000313" key="9">
    <source>
        <dbReference type="Proteomes" id="UP000593994"/>
    </source>
</evidence>
<keyword evidence="9" id="KW-1185">Reference proteome</keyword>
<feature type="transmembrane region" description="Helical" evidence="7">
    <location>
        <begin position="45"/>
        <end position="67"/>
    </location>
</feature>
<evidence type="ECO:0000256" key="6">
    <source>
        <dbReference type="ARBA" id="ARBA00023136"/>
    </source>
</evidence>
<proteinExistence type="inferred from homology"/>
<evidence type="ECO:0000256" key="2">
    <source>
        <dbReference type="ARBA" id="ARBA00006679"/>
    </source>
</evidence>
<sequence length="127" mass="13940">MMNDIAKLILRLTLGIMMLFHGLDKIINGIKGVKHLVVNAGLPEFFAYGVYVGEVVLPLLIIIGLYARVASVILAFNMIMAIFLAYHSSIFELGKHGAPVIELPFLYFIISVVVFLLGSGKYAVNSK</sequence>
<dbReference type="GO" id="GO:0005886">
    <property type="term" value="C:plasma membrane"/>
    <property type="evidence" value="ECO:0007669"/>
    <property type="project" value="UniProtKB-SubCell"/>
</dbReference>
<evidence type="ECO:0000256" key="5">
    <source>
        <dbReference type="ARBA" id="ARBA00022989"/>
    </source>
</evidence>
<dbReference type="Proteomes" id="UP000593994">
    <property type="component" value="Chromosome"/>
</dbReference>
<feature type="transmembrane region" description="Helical" evidence="7">
    <location>
        <begin position="74"/>
        <end position="93"/>
    </location>
</feature>
<evidence type="ECO:0000256" key="3">
    <source>
        <dbReference type="ARBA" id="ARBA00022475"/>
    </source>
</evidence>
<dbReference type="AlphaFoldDB" id="A0A7S7LVS1"/>
<evidence type="ECO:0000256" key="1">
    <source>
        <dbReference type="ARBA" id="ARBA00004651"/>
    </source>
</evidence>
<dbReference type="RefSeq" id="WP_194370470.1">
    <property type="nucleotide sequence ID" value="NZ_CP054492.1"/>
</dbReference>
<dbReference type="Pfam" id="PF07681">
    <property type="entry name" value="DoxX"/>
    <property type="match status" value="1"/>
</dbReference>
<dbReference type="InterPro" id="IPR032808">
    <property type="entry name" value="DoxX"/>
</dbReference>
<dbReference type="EMBL" id="CP054492">
    <property type="protein sequence ID" value="QOY52427.1"/>
    <property type="molecule type" value="Genomic_DNA"/>
</dbReference>
<reference evidence="8 9" key="1">
    <citation type="submission" date="2020-05" db="EMBL/GenBank/DDBJ databases">
        <title>Sulfurimonas marisnigri, sp. nov., and Sulfurimonas baltica, sp. nov., manganese oxide reducing chemolithoautotrophs of the class Epsilonproteobacteria isolated from the pelagic redoxclines of the Black and Baltic Seas and emended description of the genus Sulfurimonas.</title>
        <authorList>
            <person name="Henkel J.V."/>
            <person name="Laudan C."/>
            <person name="Werner J."/>
            <person name="Neu T."/>
            <person name="Plewe S."/>
            <person name="Sproer C."/>
            <person name="Bunk B."/>
            <person name="Schulz-Vogt H.N."/>
        </authorList>
    </citation>
    <scope>NUCLEOTIDE SEQUENCE [LARGE SCALE GENOMIC DNA]</scope>
    <source>
        <strain evidence="8 9">GD2</strain>
    </source>
</reference>
<keyword evidence="4 7" id="KW-0812">Transmembrane</keyword>
<accession>A0A7S7LVS1</accession>
<evidence type="ECO:0000313" key="8">
    <source>
        <dbReference type="EMBL" id="QOY52427.1"/>
    </source>
</evidence>
<dbReference type="PANTHER" id="PTHR33452">
    <property type="entry name" value="OXIDOREDUCTASE CATD-RELATED"/>
    <property type="match status" value="1"/>
</dbReference>
<gene>
    <name evidence="8" type="ORF">HUE88_01650</name>
</gene>
<evidence type="ECO:0000256" key="4">
    <source>
        <dbReference type="ARBA" id="ARBA00022692"/>
    </source>
</evidence>
<keyword evidence="5 7" id="KW-1133">Transmembrane helix</keyword>
<keyword evidence="3" id="KW-1003">Cell membrane</keyword>
<keyword evidence="6 7" id="KW-0472">Membrane</keyword>
<comment type="subcellular location">
    <subcellularLocation>
        <location evidence="1">Cell membrane</location>
        <topology evidence="1">Multi-pass membrane protein</topology>
    </subcellularLocation>
</comment>
<protein>
    <submittedName>
        <fullName evidence="8">DoxX family protein</fullName>
    </submittedName>
</protein>
<dbReference type="KEGG" id="sbal:HUE88_01650"/>
<organism evidence="8 9">
    <name type="scientific">Candidatus Sulfurimonas baltica</name>
    <dbReference type="NCBI Taxonomy" id="2740404"/>
    <lineage>
        <taxon>Bacteria</taxon>
        <taxon>Pseudomonadati</taxon>
        <taxon>Campylobacterota</taxon>
        <taxon>Epsilonproteobacteria</taxon>
        <taxon>Campylobacterales</taxon>
        <taxon>Sulfurimonadaceae</taxon>
        <taxon>Sulfurimonas</taxon>
    </lineage>
</organism>
<evidence type="ECO:0000256" key="7">
    <source>
        <dbReference type="SAM" id="Phobius"/>
    </source>
</evidence>
<name>A0A7S7LVS1_9BACT</name>
<feature type="transmembrane region" description="Helical" evidence="7">
    <location>
        <begin position="105"/>
        <end position="124"/>
    </location>
</feature>